<accession>F2BB24</accession>
<reference evidence="14 15" key="1">
    <citation type="submission" date="2011-02" db="EMBL/GenBank/DDBJ databases">
        <authorList>
            <person name="Muzny D."/>
            <person name="Qin X."/>
            <person name="Deng J."/>
            <person name="Jiang H."/>
            <person name="Liu Y."/>
            <person name="Qu J."/>
            <person name="Song X.-Z."/>
            <person name="Zhang L."/>
            <person name="Thornton R."/>
            <person name="Coyle M."/>
            <person name="Francisco L."/>
            <person name="Jackson L."/>
            <person name="Javaid M."/>
            <person name="Korchina V."/>
            <person name="Kovar C."/>
            <person name="Mata R."/>
            <person name="Mathew T."/>
            <person name="Ngo R."/>
            <person name="Nguyen L."/>
            <person name="Nguyen N."/>
            <person name="Okwuonu G."/>
            <person name="Ongeri F."/>
            <person name="Pham C."/>
            <person name="Simmons D."/>
            <person name="Wilczek-Boney K."/>
            <person name="Hale W."/>
            <person name="Jakkamsetti A."/>
            <person name="Pham P."/>
            <person name="Ruth R."/>
            <person name="San Lucas F."/>
            <person name="Warren J."/>
            <person name="Zhang J."/>
            <person name="Zhao Z."/>
            <person name="Zhou C."/>
            <person name="Zhu D."/>
            <person name="Lee S."/>
            <person name="Bess C."/>
            <person name="Blankenburg K."/>
            <person name="Forbes L."/>
            <person name="Fu Q."/>
            <person name="Gubbala S."/>
            <person name="Hirani K."/>
            <person name="Jayaseelan J.C."/>
            <person name="Lara F."/>
            <person name="Munidasa M."/>
            <person name="Palculict T."/>
            <person name="Patil S."/>
            <person name="Pu L.-L."/>
            <person name="Saada N."/>
            <person name="Tang L."/>
            <person name="Weissenberger G."/>
            <person name="Zhu Y."/>
            <person name="Hemphill L."/>
            <person name="Shang Y."/>
            <person name="Youmans B."/>
            <person name="Ayvaz T."/>
            <person name="Ross M."/>
            <person name="Santibanez J."/>
            <person name="Aqrawi P."/>
            <person name="Gross S."/>
            <person name="Joshi V."/>
            <person name="Fowler G."/>
            <person name="Nazareth L."/>
            <person name="Reid J."/>
            <person name="Worley K."/>
            <person name="Petrosino J."/>
            <person name="Highlander S."/>
            <person name="Gibbs R."/>
        </authorList>
    </citation>
    <scope>NUCLEOTIDE SEQUENCE [LARGE SCALE GENOMIC DNA]</scope>
    <source>
        <strain evidence="14 15">ATCC BAA-1200</strain>
    </source>
</reference>
<evidence type="ECO:0000256" key="11">
    <source>
        <dbReference type="ARBA" id="ARBA00030775"/>
    </source>
</evidence>
<dbReference type="STRING" id="267212.GCA_001063965_00408"/>
<evidence type="ECO:0000256" key="10">
    <source>
        <dbReference type="ARBA" id="ARBA00025772"/>
    </source>
</evidence>
<dbReference type="InterPro" id="IPR012902">
    <property type="entry name" value="N_methyl_site"/>
</dbReference>
<feature type="transmembrane region" description="Helical" evidence="12">
    <location>
        <begin position="7"/>
        <end position="28"/>
    </location>
</feature>
<dbReference type="Pfam" id="PF12019">
    <property type="entry name" value="GspH"/>
    <property type="match status" value="1"/>
</dbReference>
<comment type="similarity">
    <text evidence="10">Belongs to the GSP H family.</text>
</comment>
<proteinExistence type="inferred from homology"/>
<dbReference type="Pfam" id="PF07963">
    <property type="entry name" value="N_methyl"/>
    <property type="match status" value="1"/>
</dbReference>
<dbReference type="GO" id="GO:0015628">
    <property type="term" value="P:protein secretion by the type II secretion system"/>
    <property type="evidence" value="ECO:0007669"/>
    <property type="project" value="InterPro"/>
</dbReference>
<dbReference type="OrthoDB" id="8594937at2"/>
<dbReference type="InterPro" id="IPR045584">
    <property type="entry name" value="Pilin-like"/>
</dbReference>
<dbReference type="GO" id="GO:0005886">
    <property type="term" value="C:plasma membrane"/>
    <property type="evidence" value="ECO:0007669"/>
    <property type="project" value="UniProtKB-SubCell"/>
</dbReference>
<dbReference type="GO" id="GO:0015627">
    <property type="term" value="C:type II protein secretion system complex"/>
    <property type="evidence" value="ECO:0007669"/>
    <property type="project" value="InterPro"/>
</dbReference>
<keyword evidence="6" id="KW-0997">Cell inner membrane</keyword>
<name>F2BB24_9NEIS</name>
<organism evidence="14 15">
    <name type="scientific">Neisseria bacilliformis ATCC BAA-1200</name>
    <dbReference type="NCBI Taxonomy" id="888742"/>
    <lineage>
        <taxon>Bacteria</taxon>
        <taxon>Pseudomonadati</taxon>
        <taxon>Pseudomonadota</taxon>
        <taxon>Betaproteobacteria</taxon>
        <taxon>Neisseriales</taxon>
        <taxon>Neisseriaceae</taxon>
        <taxon>Neisseria</taxon>
    </lineage>
</organism>
<dbReference type="HOGENOM" id="CLU_101761_0_0_4"/>
<evidence type="ECO:0000259" key="13">
    <source>
        <dbReference type="Pfam" id="PF12019"/>
    </source>
</evidence>
<evidence type="ECO:0000256" key="8">
    <source>
        <dbReference type="ARBA" id="ARBA00022989"/>
    </source>
</evidence>
<keyword evidence="4" id="KW-1003">Cell membrane</keyword>
<comment type="subunit">
    <text evidence="2">The pili are polar flexible filaments of about 5.4 nanometers diameter and 2.5 micrometers average length; they consist of only a single polypeptide chain arranged in a helical configuration of five subunits per turn in the assembled pilus.</text>
</comment>
<evidence type="ECO:0000313" key="15">
    <source>
        <dbReference type="Proteomes" id="UP000004105"/>
    </source>
</evidence>
<dbReference type="EMBL" id="AFAY01000019">
    <property type="protein sequence ID" value="EGF11378.1"/>
    <property type="molecule type" value="Genomic_DNA"/>
</dbReference>
<comment type="caution">
    <text evidence="14">The sequence shown here is derived from an EMBL/GenBank/DDBJ whole genome shotgun (WGS) entry which is preliminary data.</text>
</comment>
<evidence type="ECO:0000256" key="3">
    <source>
        <dbReference type="ARBA" id="ARBA00021549"/>
    </source>
</evidence>
<keyword evidence="7 12" id="KW-0812">Transmembrane</keyword>
<evidence type="ECO:0000256" key="7">
    <source>
        <dbReference type="ARBA" id="ARBA00022692"/>
    </source>
</evidence>
<evidence type="ECO:0000256" key="1">
    <source>
        <dbReference type="ARBA" id="ARBA00004377"/>
    </source>
</evidence>
<dbReference type="Gene3D" id="3.30.700.10">
    <property type="entry name" value="Glycoprotein, Type 4 Pilin"/>
    <property type="match status" value="1"/>
</dbReference>
<evidence type="ECO:0000313" key="14">
    <source>
        <dbReference type="EMBL" id="EGF11378.1"/>
    </source>
</evidence>
<keyword evidence="15" id="KW-1185">Reference proteome</keyword>
<evidence type="ECO:0000256" key="2">
    <source>
        <dbReference type="ARBA" id="ARBA00011156"/>
    </source>
</evidence>
<keyword evidence="9 12" id="KW-0472">Membrane</keyword>
<dbReference type="NCBIfam" id="TIGR02532">
    <property type="entry name" value="IV_pilin_GFxxxE"/>
    <property type="match status" value="1"/>
</dbReference>
<dbReference type="SUPFAM" id="SSF54523">
    <property type="entry name" value="Pili subunits"/>
    <property type="match status" value="1"/>
</dbReference>
<gene>
    <name evidence="14" type="ORF">HMPREF9123_0928</name>
</gene>
<protein>
    <recommendedName>
        <fullName evidence="3">Type II secretion system protein H</fullName>
    </recommendedName>
    <alternativeName>
        <fullName evidence="11">General secretion pathway protein H</fullName>
    </alternativeName>
</protein>
<evidence type="ECO:0000256" key="12">
    <source>
        <dbReference type="SAM" id="Phobius"/>
    </source>
</evidence>
<dbReference type="PROSITE" id="PS00409">
    <property type="entry name" value="PROKAR_NTER_METHYL"/>
    <property type="match status" value="1"/>
</dbReference>
<comment type="subcellular location">
    <subcellularLocation>
        <location evidence="1">Cell inner membrane</location>
        <topology evidence="1">Single-pass membrane protein</topology>
    </subcellularLocation>
</comment>
<dbReference type="RefSeq" id="WP_007341938.1">
    <property type="nucleotide sequence ID" value="NZ_GL878494.1"/>
</dbReference>
<dbReference type="InterPro" id="IPR022346">
    <property type="entry name" value="T2SS_GspH"/>
</dbReference>
<sequence length="238" mass="26243">MKNIQKGFTLIELMVTIAIMAIMLAIAIPNLSEWVAKRRVAAAAEKVANMIRFGRSEAARLNSPVYLCPVQIRTDGNPNGYCKSDNEGSGLALWADSDPYDKKYQRGIDQSLRTVILNKVGDIRVRSQILNINYSGKPVDSRNGANTKVLAFLPDGTIRRYDVDNNGIAGVGYPISGYVKYQFTDGQAKDKSTLERRSVIMLVSGNQVSFCDSSNTSESCKYTDFNIAKCNKYGGCQK</sequence>
<feature type="domain" description="General secretion pathway GspH" evidence="13">
    <location>
        <begin position="43"/>
        <end position="156"/>
    </location>
</feature>
<evidence type="ECO:0000256" key="4">
    <source>
        <dbReference type="ARBA" id="ARBA00022475"/>
    </source>
</evidence>
<keyword evidence="5" id="KW-0488">Methylation</keyword>
<keyword evidence="8 12" id="KW-1133">Transmembrane helix</keyword>
<evidence type="ECO:0000256" key="9">
    <source>
        <dbReference type="ARBA" id="ARBA00023136"/>
    </source>
</evidence>
<dbReference type="Proteomes" id="UP000004105">
    <property type="component" value="Unassembled WGS sequence"/>
</dbReference>
<dbReference type="AlphaFoldDB" id="F2BB24"/>
<evidence type="ECO:0000256" key="6">
    <source>
        <dbReference type="ARBA" id="ARBA00022519"/>
    </source>
</evidence>
<evidence type="ECO:0000256" key="5">
    <source>
        <dbReference type="ARBA" id="ARBA00022481"/>
    </source>
</evidence>